<organism evidence="3 4">
    <name type="scientific">Metabacillus litoralis</name>
    <dbReference type="NCBI Taxonomy" id="152268"/>
    <lineage>
        <taxon>Bacteria</taxon>
        <taxon>Bacillati</taxon>
        <taxon>Bacillota</taxon>
        <taxon>Bacilli</taxon>
        <taxon>Bacillales</taxon>
        <taxon>Bacillaceae</taxon>
        <taxon>Metabacillus</taxon>
    </lineage>
</organism>
<dbReference type="Gene3D" id="3.10.180.10">
    <property type="entry name" value="2,3-Dihydroxybiphenyl 1,2-Dioxygenase, domain 1"/>
    <property type="match status" value="1"/>
</dbReference>
<dbReference type="SUPFAM" id="SSF54593">
    <property type="entry name" value="Glyoxalase/Bleomycin resistance protein/Dihydroxybiphenyl dioxygenase"/>
    <property type="match status" value="1"/>
</dbReference>
<dbReference type="OrthoDB" id="2613830at2"/>
<keyword evidence="4" id="KW-1185">Reference proteome</keyword>
<dbReference type="RefSeq" id="WP_066329426.1">
    <property type="nucleotide sequence ID" value="NZ_LWSG01000007.1"/>
</dbReference>
<dbReference type="GO" id="GO:0046872">
    <property type="term" value="F:metal ion binding"/>
    <property type="evidence" value="ECO:0007669"/>
    <property type="project" value="UniProtKB-KW"/>
</dbReference>
<dbReference type="InterPro" id="IPR004360">
    <property type="entry name" value="Glyas_Fos-R_dOase_dom"/>
</dbReference>
<gene>
    <name evidence="3" type="ORF">A6K24_18645</name>
</gene>
<dbReference type="InterPro" id="IPR051785">
    <property type="entry name" value="MMCE/EMCE_epimerase"/>
</dbReference>
<name>A0A179T357_9BACI</name>
<dbReference type="PROSITE" id="PS51819">
    <property type="entry name" value="VOC"/>
    <property type="match status" value="1"/>
</dbReference>
<dbReference type="AlphaFoldDB" id="A0A179T357"/>
<evidence type="ECO:0000313" key="4">
    <source>
        <dbReference type="Proteomes" id="UP000078534"/>
    </source>
</evidence>
<dbReference type="EMBL" id="LWSG01000007">
    <property type="protein sequence ID" value="OAS87760.1"/>
    <property type="molecule type" value="Genomic_DNA"/>
</dbReference>
<keyword evidence="1" id="KW-0479">Metal-binding</keyword>
<dbReference type="InterPro" id="IPR037523">
    <property type="entry name" value="VOC_core"/>
</dbReference>
<reference evidence="4" key="1">
    <citation type="submission" date="2016-04" db="EMBL/GenBank/DDBJ databases">
        <authorList>
            <person name="Lyu Z."/>
            <person name="Lyu W."/>
        </authorList>
    </citation>
    <scope>NUCLEOTIDE SEQUENCE [LARGE SCALE GENOMIC DNA]</scope>
    <source>
        <strain evidence="4">C44</strain>
    </source>
</reference>
<sequence>MTNITRGIDHIGVTVPDIEEATVFFKKAFDAKIAYDNKKLEDEPLAGPDVEKTLGIKKGTRVVHMRILSFENSASIELFKFVDTDQRQPSIASDYGVQHFGFYVDDIKEAANRFVEAGGELLNDPGELLGDVEDGTGHFVYGRAPWGMLIELISYIPNGLVYPEESEAKRFTP</sequence>
<protein>
    <submittedName>
        <fullName evidence="3">Glyoxalase</fullName>
    </submittedName>
</protein>
<dbReference type="Proteomes" id="UP000078534">
    <property type="component" value="Unassembled WGS sequence"/>
</dbReference>
<dbReference type="GO" id="GO:0004493">
    <property type="term" value="F:methylmalonyl-CoA epimerase activity"/>
    <property type="evidence" value="ECO:0007669"/>
    <property type="project" value="TreeGrafter"/>
</dbReference>
<dbReference type="GO" id="GO:0046491">
    <property type="term" value="P:L-methylmalonyl-CoA metabolic process"/>
    <property type="evidence" value="ECO:0007669"/>
    <property type="project" value="TreeGrafter"/>
</dbReference>
<evidence type="ECO:0000259" key="2">
    <source>
        <dbReference type="PROSITE" id="PS51819"/>
    </source>
</evidence>
<comment type="caution">
    <text evidence="3">The sequence shown here is derived from an EMBL/GenBank/DDBJ whole genome shotgun (WGS) entry which is preliminary data.</text>
</comment>
<dbReference type="STRING" id="152268.A6K24_18645"/>
<dbReference type="Pfam" id="PF00903">
    <property type="entry name" value="Glyoxalase"/>
    <property type="match status" value="1"/>
</dbReference>
<accession>A0A179T357</accession>
<feature type="domain" description="VOC" evidence="2">
    <location>
        <begin position="7"/>
        <end position="155"/>
    </location>
</feature>
<proteinExistence type="predicted"/>
<dbReference type="PANTHER" id="PTHR43048:SF6">
    <property type="entry name" value="BLR8189 PROTEIN"/>
    <property type="match status" value="1"/>
</dbReference>
<evidence type="ECO:0000313" key="3">
    <source>
        <dbReference type="EMBL" id="OAS87760.1"/>
    </source>
</evidence>
<dbReference type="PANTHER" id="PTHR43048">
    <property type="entry name" value="METHYLMALONYL-COA EPIMERASE"/>
    <property type="match status" value="1"/>
</dbReference>
<evidence type="ECO:0000256" key="1">
    <source>
        <dbReference type="ARBA" id="ARBA00022723"/>
    </source>
</evidence>
<dbReference type="InterPro" id="IPR029068">
    <property type="entry name" value="Glyas_Bleomycin-R_OHBP_Dase"/>
</dbReference>